<protein>
    <submittedName>
        <fullName evidence="1">Uncharacterized protein</fullName>
    </submittedName>
</protein>
<dbReference type="AlphaFoldDB" id="A0AAW4FR92"/>
<evidence type="ECO:0000313" key="1">
    <source>
        <dbReference type="EMBL" id="MBM3093801.1"/>
    </source>
</evidence>
<dbReference type="Proteomes" id="UP000744980">
    <property type="component" value="Unassembled WGS sequence"/>
</dbReference>
<comment type="caution">
    <text evidence="1">The sequence shown here is derived from an EMBL/GenBank/DDBJ whole genome shotgun (WGS) entry which is preliminary data.</text>
</comment>
<keyword evidence="2" id="KW-1185">Reference proteome</keyword>
<reference evidence="1 2" key="1">
    <citation type="submission" date="2020-01" db="EMBL/GenBank/DDBJ databases">
        <title>Draft genome assembly of Ensifer adhaerens T173.</title>
        <authorList>
            <person name="Craig J.E."/>
            <person name="Stinchcombe J.R."/>
        </authorList>
    </citation>
    <scope>NUCLEOTIDE SEQUENCE [LARGE SCALE GENOMIC DNA]</scope>
    <source>
        <strain evidence="1 2">T173</strain>
    </source>
</reference>
<evidence type="ECO:0000313" key="2">
    <source>
        <dbReference type="Proteomes" id="UP000744980"/>
    </source>
</evidence>
<name>A0AAW4FR92_9HYPH</name>
<sequence>MPEQNGLTRRQRMHTLTKAEETGQIVRIDCMYCRITHRYRCRDLLQLCGDVPIDEIAPHFRCEKCNHKDYLRAVFELPRGADTGKLRIRKLVRIKTVRKPVWKDDFF</sequence>
<organism evidence="1 2">
    <name type="scientific">Ensifer canadensis</name>
    <dbReference type="NCBI Taxonomy" id="555315"/>
    <lineage>
        <taxon>Bacteria</taxon>
        <taxon>Pseudomonadati</taxon>
        <taxon>Pseudomonadota</taxon>
        <taxon>Alphaproteobacteria</taxon>
        <taxon>Hyphomicrobiales</taxon>
        <taxon>Rhizobiaceae</taxon>
        <taxon>Sinorhizobium/Ensifer group</taxon>
        <taxon>Ensifer</taxon>
    </lineage>
</organism>
<gene>
    <name evidence="1" type="ORF">GFB56_23850</name>
</gene>
<dbReference type="EMBL" id="WXFA01000018">
    <property type="protein sequence ID" value="MBM3093801.1"/>
    <property type="molecule type" value="Genomic_DNA"/>
</dbReference>
<accession>A0AAW4FR92</accession>
<dbReference type="RefSeq" id="WP_063963246.1">
    <property type="nucleotide sequence ID" value="NZ_CP083371.1"/>
</dbReference>
<proteinExistence type="predicted"/>